<dbReference type="Proteomes" id="UP000000549">
    <property type="component" value="Chromosome"/>
</dbReference>
<dbReference type="AlphaFoldDB" id="Q4A6G7"/>
<feature type="region of interest" description="Disordered" evidence="1">
    <location>
        <begin position="313"/>
        <end position="355"/>
    </location>
</feature>
<dbReference type="HOGENOM" id="CLU_820897_0_0_14"/>
<name>Q4A6G7_MYCS5</name>
<organism evidence="2 3">
    <name type="scientific">Mycoplasmopsis synoviae (strain 53)</name>
    <name type="common">Mycoplasma synoviae</name>
    <dbReference type="NCBI Taxonomy" id="262723"/>
    <lineage>
        <taxon>Bacteria</taxon>
        <taxon>Bacillati</taxon>
        <taxon>Mycoplasmatota</taxon>
        <taxon>Mycoplasmoidales</taxon>
        <taxon>Metamycoplasmataceae</taxon>
        <taxon>Mycoplasmopsis</taxon>
    </lineage>
</organism>
<evidence type="ECO:0000313" key="3">
    <source>
        <dbReference type="Proteomes" id="UP000000549"/>
    </source>
</evidence>
<gene>
    <name evidence="2" type="ordered locus">MS53_0235</name>
</gene>
<evidence type="ECO:0000256" key="1">
    <source>
        <dbReference type="SAM" id="MobiDB-lite"/>
    </source>
</evidence>
<proteinExistence type="predicted"/>
<evidence type="ECO:0000313" key="2">
    <source>
        <dbReference type="EMBL" id="AAZ43654.1"/>
    </source>
</evidence>
<dbReference type="STRING" id="262723.MS53_0235"/>
<sequence>MPKIVVQGYQADGYVADGQGNNRAAHEDANKTKLQNWFNAPANWEKLSEQLTKKLGADKFKNVTLSSPTVTYETISTGRDVRIPKVTFTVTAKNGYNLTAPTGNTKQISLSIRVLYTSASSTENALRYQGVSFSATPKDASVENPATAIKNVNVYLNYTGPSIVLDQAVPAVGTANNTSLNGTSNVDGDFNTKFKKLLVRVLNGGHAESSLFQAVINYVNKFDPKFRAQFVTNSINGVTITKVESGTQLRPGTLDDLVKNDRNNVFLQQMKNDTEAVYLPVTALTSDKWLNTVLVRIPLTKFVKPLTEFQAQSATAPTQEGQTTQGQENSAGSGALGSTTGTQTPSGGSSQASGS</sequence>
<dbReference type="eggNOG" id="ENOG5032G88">
    <property type="taxonomic scope" value="Bacteria"/>
</dbReference>
<dbReference type="EMBL" id="AE017245">
    <property type="protein sequence ID" value="AAZ43654.1"/>
    <property type="molecule type" value="Genomic_DNA"/>
</dbReference>
<dbReference type="KEGG" id="msy:MS53_0235"/>
<keyword evidence="3" id="KW-1185">Reference proteome</keyword>
<protein>
    <submittedName>
        <fullName evidence="2">Putative phase-variable hemagglutinin</fullName>
    </submittedName>
</protein>
<feature type="compositionally biased region" description="Low complexity" evidence="1">
    <location>
        <begin position="318"/>
        <end position="355"/>
    </location>
</feature>
<accession>Q4A6G7</accession>
<reference evidence="2 3" key="1">
    <citation type="journal article" date="2005" name="J. Bacteriol.">
        <title>Swine and poultry pathogens: the complete genome sequences of two strains of Mycoplasma hyopneumoniae and a strain of Mycoplasma synoviae.</title>
        <authorList>
            <person name="Vasconcelos A.T."/>
            <person name="Ferreira H.B."/>
            <person name="Bizarro C.V."/>
            <person name="Bonatto S.L."/>
            <person name="Carvalho M.O."/>
            <person name="Pinto P.M."/>
            <person name="Almeida D.F."/>
            <person name="Almeida L.G."/>
            <person name="Almeida R."/>
            <person name="Alves-Filho L."/>
            <person name="Assuncao E.N."/>
            <person name="Azevedo V.A."/>
            <person name="Bogo M.R."/>
            <person name="Brigido M.M."/>
            <person name="Brocchi M."/>
            <person name="Burity H.A."/>
            <person name="Camargo A.A."/>
            <person name="Camargo S.S."/>
            <person name="Carepo M.S."/>
            <person name="Carraro D.M."/>
            <person name="de Mattos Cascardo J.C."/>
            <person name="Castro L.A."/>
            <person name="Cavalcanti G."/>
            <person name="Chemale G."/>
            <person name="Collevatti R.G."/>
            <person name="Cunha C.W."/>
            <person name="Dallagiovanna B."/>
            <person name="Dambros B.P."/>
            <person name="Dellagostin O.A."/>
            <person name="Falcao C."/>
            <person name="Fantinatti-Garboggini F."/>
            <person name="Felipe M.S."/>
            <person name="Fiorentin L."/>
            <person name="Franco G.R."/>
            <person name="Freitas N.S."/>
            <person name="Frias D."/>
            <person name="Grangeiro T.B."/>
            <person name="Grisard E.C."/>
            <person name="Guimaraes C.T."/>
            <person name="Hungria M."/>
            <person name="Jardim S.N."/>
            <person name="Krieger M.A."/>
            <person name="Laurino J.P."/>
            <person name="Lima L.F."/>
            <person name="Lopes M.I."/>
            <person name="Loreto E.L."/>
            <person name="Madeira H.M."/>
            <person name="Manfio G.P."/>
            <person name="Maranhao A.Q."/>
            <person name="Martinkovics C.T."/>
            <person name="Medeiros S.R."/>
            <person name="Moreira M.A."/>
            <person name="Neiva M."/>
            <person name="Ramalho-Neto C.E."/>
            <person name="Nicolas M.F."/>
            <person name="Oliveira S.C."/>
            <person name="Paixao R.F."/>
            <person name="Pedrosa F.O."/>
            <person name="Pena S.D."/>
            <person name="Pereira M."/>
            <person name="Pereira-Ferrari L."/>
            <person name="Piffer I."/>
            <person name="Pinto L.S."/>
            <person name="Potrich D.P."/>
            <person name="Salim A.C."/>
            <person name="Santos F.R."/>
            <person name="Schmitt R."/>
            <person name="Schneider M.P."/>
            <person name="Schrank A."/>
            <person name="Schrank I.S."/>
            <person name="Schuck A.F."/>
            <person name="Seuanez H.N."/>
            <person name="Silva D.W."/>
            <person name="Silva R."/>
            <person name="Silva S.C."/>
            <person name="Soares C.M."/>
            <person name="Souza K.R."/>
            <person name="Souza R.C."/>
            <person name="Staats C.C."/>
            <person name="Steffens M.B."/>
            <person name="Teixeira S.M."/>
            <person name="Urmenyi T.P."/>
            <person name="Vainstein M.H."/>
            <person name="Zuccherato L.W."/>
            <person name="Simpson A.J."/>
            <person name="Zaha A."/>
        </authorList>
    </citation>
    <scope>NUCLEOTIDE SEQUENCE [LARGE SCALE GENOMIC DNA]</scope>
    <source>
        <strain evidence="2 3">53</strain>
    </source>
</reference>